<feature type="domain" description="NAD-dependent epimerase/dehydratase" evidence="2">
    <location>
        <begin position="3"/>
        <end position="263"/>
    </location>
</feature>
<sequence length="342" mass="39054">MKVLVTGAAGFIGSSIVKSLLKQNYEVIGLDCINSYYDTTLKYARIAEVGILQKDIKENKKIASTVYPAYQFIKLDLTDRINMKLLFDTERFDIVINMAAQAGVRYSLENPYAYVESNILGFLNILENCRYHKIKQLIYASSSSIYGANAHLPFVESDMTDMPVSIYAATKKSDELMAYSYSKVFGLPTTGVRFFTVYGPWGRPDMAPFLFMQSILEGRPIQVFNYGKLSRDFTYIDDIVDGIMCLLNNPSVEDVPYRVYNIGNSKPVQLLDFISIMENVTGRKAIKQMVEMQPGDVYCTYADISRMKNDFGYTPLVSVEEGISRFYNWYKVFYEKKLCRVD</sequence>
<dbReference type="RefSeq" id="WP_031257994.1">
    <property type="nucleotide sequence ID" value="NZ_KI440778.1"/>
</dbReference>
<gene>
    <name evidence="3" type="ORF">BC742_0317</name>
</gene>
<protein>
    <submittedName>
        <fullName evidence="3">UDP-glucuronate 4-epimerase</fullName>
    </submittedName>
</protein>
<dbReference type="PRINTS" id="PR01713">
    <property type="entry name" value="NUCEPIMERASE"/>
</dbReference>
<accession>A0A495WKN5</accession>
<dbReference type="GeneID" id="92927471"/>
<keyword evidence="1" id="KW-0520">NAD</keyword>
<dbReference type="EMBL" id="RBXN01000001">
    <property type="protein sequence ID" value="RKT61275.1"/>
    <property type="molecule type" value="Genomic_DNA"/>
</dbReference>
<proteinExistence type="predicted"/>
<dbReference type="OrthoDB" id="9801785at2"/>
<dbReference type="Pfam" id="PF01370">
    <property type="entry name" value="Epimerase"/>
    <property type="match status" value="1"/>
</dbReference>
<evidence type="ECO:0000259" key="2">
    <source>
        <dbReference type="Pfam" id="PF01370"/>
    </source>
</evidence>
<evidence type="ECO:0000313" key="3">
    <source>
        <dbReference type="EMBL" id="RKT61275.1"/>
    </source>
</evidence>
<evidence type="ECO:0000256" key="1">
    <source>
        <dbReference type="ARBA" id="ARBA00023027"/>
    </source>
</evidence>
<dbReference type="InterPro" id="IPR001509">
    <property type="entry name" value="Epimerase_deHydtase"/>
</dbReference>
<dbReference type="Gene3D" id="3.40.50.720">
    <property type="entry name" value="NAD(P)-binding Rossmann-like Domain"/>
    <property type="match status" value="1"/>
</dbReference>
<dbReference type="SUPFAM" id="SSF51735">
    <property type="entry name" value="NAD(P)-binding Rossmann-fold domains"/>
    <property type="match status" value="1"/>
</dbReference>
<keyword evidence="4" id="KW-1185">Reference proteome</keyword>
<organism evidence="3 4">
    <name type="scientific">Coprobacter fastidiosus NSB1 = JCM 33896</name>
    <dbReference type="NCBI Taxonomy" id="1349822"/>
    <lineage>
        <taxon>Bacteria</taxon>
        <taxon>Pseudomonadati</taxon>
        <taxon>Bacteroidota</taxon>
        <taxon>Bacteroidia</taxon>
        <taxon>Bacteroidales</taxon>
        <taxon>Barnesiellaceae</taxon>
        <taxon>Coprobacter</taxon>
    </lineage>
</organism>
<comment type="caution">
    <text evidence="3">The sequence shown here is derived from an EMBL/GenBank/DDBJ whole genome shotgun (WGS) entry which is preliminary data.</text>
</comment>
<dbReference type="AlphaFoldDB" id="A0A495WKN5"/>
<name>A0A495WKN5_9BACT</name>
<dbReference type="Proteomes" id="UP000269493">
    <property type="component" value="Unassembled WGS sequence"/>
</dbReference>
<dbReference type="PANTHER" id="PTHR43574">
    <property type="entry name" value="EPIMERASE-RELATED"/>
    <property type="match status" value="1"/>
</dbReference>
<dbReference type="InterPro" id="IPR036291">
    <property type="entry name" value="NAD(P)-bd_dom_sf"/>
</dbReference>
<reference evidence="3 4" key="1">
    <citation type="submission" date="2018-10" db="EMBL/GenBank/DDBJ databases">
        <title>Genomic Encyclopedia of Archaeal and Bacterial Type Strains, Phase II (KMG-II): from individual species to whole genera.</title>
        <authorList>
            <person name="Goeker M."/>
        </authorList>
    </citation>
    <scope>NUCLEOTIDE SEQUENCE [LARGE SCALE GENOMIC DNA]</scope>
    <source>
        <strain evidence="3 4">NSB1</strain>
    </source>
</reference>
<evidence type="ECO:0000313" key="4">
    <source>
        <dbReference type="Proteomes" id="UP000269493"/>
    </source>
</evidence>